<evidence type="ECO:0000313" key="2">
    <source>
        <dbReference type="Proteomes" id="UP000789901"/>
    </source>
</evidence>
<sequence length="171" mass="19967">EKFSAGIVTMPRISRKLAVGGQVSYKATVLPRDIIQQHFQQREEDWKDLHLNGTIIRELTSKKRKTYQVRFDEIENEIVDVLAGNLRYEKPTISNRKEEEQMVTEPFSVPEALSDDNESSLKEEEEQNMDVIDLINISSISLASPYELFRRFFLLNYIEQFVINSINIRGR</sequence>
<organism evidence="1 2">
    <name type="scientific">Gigaspora margarita</name>
    <dbReference type="NCBI Taxonomy" id="4874"/>
    <lineage>
        <taxon>Eukaryota</taxon>
        <taxon>Fungi</taxon>
        <taxon>Fungi incertae sedis</taxon>
        <taxon>Mucoromycota</taxon>
        <taxon>Glomeromycotina</taxon>
        <taxon>Glomeromycetes</taxon>
        <taxon>Diversisporales</taxon>
        <taxon>Gigasporaceae</taxon>
        <taxon>Gigaspora</taxon>
    </lineage>
</organism>
<proteinExistence type="predicted"/>
<name>A0ABN7XDL8_GIGMA</name>
<evidence type="ECO:0000313" key="1">
    <source>
        <dbReference type="EMBL" id="CAG8852521.1"/>
    </source>
</evidence>
<protein>
    <submittedName>
        <fullName evidence="1">17744_t:CDS:1</fullName>
    </submittedName>
</protein>
<dbReference type="Proteomes" id="UP000789901">
    <property type="component" value="Unassembled WGS sequence"/>
</dbReference>
<feature type="non-terminal residue" evidence="1">
    <location>
        <position position="171"/>
    </location>
</feature>
<reference evidence="1 2" key="1">
    <citation type="submission" date="2021-06" db="EMBL/GenBank/DDBJ databases">
        <authorList>
            <person name="Kallberg Y."/>
            <person name="Tangrot J."/>
            <person name="Rosling A."/>
        </authorList>
    </citation>
    <scope>NUCLEOTIDE SEQUENCE [LARGE SCALE GENOMIC DNA]</scope>
    <source>
        <strain evidence="1 2">120-4 pot B 10/14</strain>
    </source>
</reference>
<dbReference type="EMBL" id="CAJVQB010112910">
    <property type="protein sequence ID" value="CAG8852521.1"/>
    <property type="molecule type" value="Genomic_DNA"/>
</dbReference>
<gene>
    <name evidence="1" type="ORF">GMARGA_LOCUS41342</name>
</gene>
<accession>A0ABN7XDL8</accession>
<keyword evidence="2" id="KW-1185">Reference proteome</keyword>
<comment type="caution">
    <text evidence="1">The sequence shown here is derived from an EMBL/GenBank/DDBJ whole genome shotgun (WGS) entry which is preliminary data.</text>
</comment>
<feature type="non-terminal residue" evidence="1">
    <location>
        <position position="1"/>
    </location>
</feature>